<evidence type="ECO:0008006" key="18">
    <source>
        <dbReference type="Google" id="ProtNLM"/>
    </source>
</evidence>
<organism evidence="16 17">
    <name type="scientific">Culex pipiens pipiens</name>
    <name type="common">Northern house mosquito</name>
    <dbReference type="NCBI Taxonomy" id="38569"/>
    <lineage>
        <taxon>Eukaryota</taxon>
        <taxon>Metazoa</taxon>
        <taxon>Ecdysozoa</taxon>
        <taxon>Arthropoda</taxon>
        <taxon>Hexapoda</taxon>
        <taxon>Insecta</taxon>
        <taxon>Pterygota</taxon>
        <taxon>Neoptera</taxon>
        <taxon>Endopterygota</taxon>
        <taxon>Diptera</taxon>
        <taxon>Nematocera</taxon>
        <taxon>Culicoidea</taxon>
        <taxon>Culicidae</taxon>
        <taxon>Culicinae</taxon>
        <taxon>Culicini</taxon>
        <taxon>Culex</taxon>
        <taxon>Culex</taxon>
    </lineage>
</organism>
<keyword evidence="12" id="KW-0503">Monooxygenase</keyword>
<protein>
    <recommendedName>
        <fullName evidence="18">Cytochrome P450</fullName>
    </recommendedName>
</protein>
<dbReference type="PRINTS" id="PR00385">
    <property type="entry name" value="P450"/>
</dbReference>
<comment type="similarity">
    <text evidence="5">Belongs to the cytochrome P450 family.</text>
</comment>
<gene>
    <name evidence="16" type="ORF">pipiens_004639</name>
</gene>
<proteinExistence type="inferred from homology"/>
<evidence type="ECO:0000256" key="6">
    <source>
        <dbReference type="ARBA" id="ARBA00022617"/>
    </source>
</evidence>
<keyword evidence="11 14" id="KW-0408">Iron</keyword>
<evidence type="ECO:0000256" key="10">
    <source>
        <dbReference type="ARBA" id="ARBA00023002"/>
    </source>
</evidence>
<dbReference type="Proteomes" id="UP001562425">
    <property type="component" value="Unassembled WGS sequence"/>
</dbReference>
<evidence type="ECO:0000256" key="9">
    <source>
        <dbReference type="ARBA" id="ARBA00022848"/>
    </source>
</evidence>
<evidence type="ECO:0000256" key="1">
    <source>
        <dbReference type="ARBA" id="ARBA00001971"/>
    </source>
</evidence>
<dbReference type="InterPro" id="IPR001128">
    <property type="entry name" value="Cyt_P450"/>
</dbReference>
<dbReference type="Gene3D" id="1.10.630.10">
    <property type="entry name" value="Cytochrome P450"/>
    <property type="match status" value="1"/>
</dbReference>
<evidence type="ECO:0000256" key="4">
    <source>
        <dbReference type="ARBA" id="ARBA00004406"/>
    </source>
</evidence>
<evidence type="ECO:0000256" key="15">
    <source>
        <dbReference type="SAM" id="Phobius"/>
    </source>
</evidence>
<evidence type="ECO:0000256" key="7">
    <source>
        <dbReference type="ARBA" id="ARBA00022723"/>
    </source>
</evidence>
<dbReference type="GO" id="GO:0046872">
    <property type="term" value="F:metal ion binding"/>
    <property type="evidence" value="ECO:0007669"/>
    <property type="project" value="UniProtKB-KW"/>
</dbReference>
<keyword evidence="15" id="KW-1133">Transmembrane helix</keyword>
<dbReference type="PANTHER" id="PTHR24291:SF189">
    <property type="entry name" value="CYTOCHROME P450 4C3-RELATED"/>
    <property type="match status" value="1"/>
</dbReference>
<evidence type="ECO:0000256" key="13">
    <source>
        <dbReference type="ARBA" id="ARBA00023136"/>
    </source>
</evidence>
<evidence type="ECO:0000256" key="14">
    <source>
        <dbReference type="PIRSR" id="PIRSR602403-1"/>
    </source>
</evidence>
<evidence type="ECO:0000256" key="3">
    <source>
        <dbReference type="ARBA" id="ARBA00004174"/>
    </source>
</evidence>
<dbReference type="InterPro" id="IPR002403">
    <property type="entry name" value="Cyt_P450_E_grp-IV"/>
</dbReference>
<feature type="binding site" description="axial binding residue" evidence="14">
    <location>
        <position position="452"/>
    </location>
    <ligand>
        <name>heme</name>
        <dbReference type="ChEBI" id="CHEBI:30413"/>
    </ligand>
    <ligandPart>
        <name>Fe</name>
        <dbReference type="ChEBI" id="CHEBI:18248"/>
    </ligandPart>
</feature>
<keyword evidence="9" id="KW-0492">Microsome</keyword>
<feature type="transmembrane region" description="Helical" evidence="15">
    <location>
        <begin position="6"/>
        <end position="27"/>
    </location>
</feature>
<dbReference type="PANTHER" id="PTHR24291">
    <property type="entry name" value="CYTOCHROME P450 FAMILY 4"/>
    <property type="match status" value="1"/>
</dbReference>
<keyword evidence="8" id="KW-0256">Endoplasmic reticulum</keyword>
<comment type="caution">
    <text evidence="16">The sequence shown here is derived from an EMBL/GenBank/DDBJ whole genome shotgun (WGS) entry which is preliminary data.</text>
</comment>
<evidence type="ECO:0000256" key="11">
    <source>
        <dbReference type="ARBA" id="ARBA00023004"/>
    </source>
</evidence>
<dbReference type="SUPFAM" id="SSF48264">
    <property type="entry name" value="Cytochrome P450"/>
    <property type="match status" value="1"/>
</dbReference>
<keyword evidence="7 14" id="KW-0479">Metal-binding</keyword>
<dbReference type="InterPro" id="IPR050196">
    <property type="entry name" value="Cytochrome_P450_Monoox"/>
</dbReference>
<keyword evidence="17" id="KW-1185">Reference proteome</keyword>
<keyword evidence="15" id="KW-0812">Transmembrane</keyword>
<accession>A0ABD1CGM5</accession>
<sequence length="508" mass="58449">MAAVSVFGYLCYLVLVGLIGISVKYLYSIRFAWRIPLAPSAKRYTAHTRYFFGQDTQRALHTMIRFCTTPLRIARLQIGPTPVILLLHPDVIQKVLSSNEMYSKPFIYDLMQIGRGLISERDGAYWKKTRKAVNPSFSPKILAGFVPRFDSRAQALVNRLRPVADGTTVINILDYAAQCTLEMVFSTTLGSKLEELPGEREYTEYLERIQNILGKRLLNYENFLDLIYKFTDAYRQEMSYRKIVNGFVDNIIEARRQKLRDSNNNNNNTDSEDDLDSCFTANIFLDEIFNIRFNGKPLDDKEVSDHMYTMIAAGNETSAQAFCYVCLMLAQNPDVQDKVVTELREVLPPRGEPLTPEDLKNLEYTERVIKETLRLFPVAPLVSRQTTSPIELDGFHIPPGQILAMNFYTLHRRPDVWGPDPERFDPDRFLVDAVRERHPYAYLPFSGGFRICIGHKYAMNALKAMLARVLTEFEVRTDIRQSDMKFRFELSMKLVGPHAVTLSRRSLL</sequence>
<name>A0ABD1CGM5_CULPP</name>
<dbReference type="AlphaFoldDB" id="A0ABD1CGM5"/>
<evidence type="ECO:0000256" key="2">
    <source>
        <dbReference type="ARBA" id="ARBA00003690"/>
    </source>
</evidence>
<evidence type="ECO:0000256" key="5">
    <source>
        <dbReference type="ARBA" id="ARBA00010617"/>
    </source>
</evidence>
<dbReference type="CDD" id="cd11057">
    <property type="entry name" value="CYP313-like"/>
    <property type="match status" value="1"/>
</dbReference>
<dbReference type="InterPro" id="IPR036396">
    <property type="entry name" value="Cyt_P450_sf"/>
</dbReference>
<evidence type="ECO:0000313" key="16">
    <source>
        <dbReference type="EMBL" id="KAL1375539.1"/>
    </source>
</evidence>
<dbReference type="Pfam" id="PF00067">
    <property type="entry name" value="p450"/>
    <property type="match status" value="1"/>
</dbReference>
<keyword evidence="13 15" id="KW-0472">Membrane</keyword>
<comment type="subcellular location">
    <subcellularLocation>
        <location evidence="4">Endoplasmic reticulum membrane</location>
        <topology evidence="4">Peripheral membrane protein</topology>
    </subcellularLocation>
    <subcellularLocation>
        <location evidence="3">Microsome membrane</location>
        <topology evidence="3">Peripheral membrane protein</topology>
    </subcellularLocation>
</comment>
<dbReference type="EMBL" id="JBEHCU010012415">
    <property type="protein sequence ID" value="KAL1375539.1"/>
    <property type="molecule type" value="Genomic_DNA"/>
</dbReference>
<evidence type="ECO:0000256" key="12">
    <source>
        <dbReference type="ARBA" id="ARBA00023033"/>
    </source>
</evidence>
<evidence type="ECO:0000256" key="8">
    <source>
        <dbReference type="ARBA" id="ARBA00022824"/>
    </source>
</evidence>
<evidence type="ECO:0000313" key="17">
    <source>
        <dbReference type="Proteomes" id="UP001562425"/>
    </source>
</evidence>
<comment type="cofactor">
    <cofactor evidence="1 14">
        <name>heme</name>
        <dbReference type="ChEBI" id="CHEBI:30413"/>
    </cofactor>
</comment>
<comment type="function">
    <text evidence="2">May be involved in the metabolism of insect hormones and in the breakdown of synthetic insecticides.</text>
</comment>
<dbReference type="GO" id="GO:0004497">
    <property type="term" value="F:monooxygenase activity"/>
    <property type="evidence" value="ECO:0007669"/>
    <property type="project" value="UniProtKB-KW"/>
</dbReference>
<dbReference type="PRINTS" id="PR00465">
    <property type="entry name" value="EP450IV"/>
</dbReference>
<keyword evidence="6 14" id="KW-0349">Heme</keyword>
<dbReference type="GO" id="GO:0005789">
    <property type="term" value="C:endoplasmic reticulum membrane"/>
    <property type="evidence" value="ECO:0007669"/>
    <property type="project" value="UniProtKB-SubCell"/>
</dbReference>
<keyword evidence="10" id="KW-0560">Oxidoreductase</keyword>
<reference evidence="16 17" key="1">
    <citation type="submission" date="2024-05" db="EMBL/GenBank/DDBJ databases">
        <title>Culex pipiens pipiens assembly and annotation.</title>
        <authorList>
            <person name="Alout H."/>
            <person name="Durand T."/>
        </authorList>
    </citation>
    <scope>NUCLEOTIDE SEQUENCE [LARGE SCALE GENOMIC DNA]</scope>
    <source>
        <strain evidence="16">HA-2024</strain>
        <tissue evidence="16">Whole body</tissue>
    </source>
</reference>